<reference evidence="1 2" key="1">
    <citation type="journal article" date="2019" name="Commun. Biol.">
        <title>The bagworm genome reveals a unique fibroin gene that provides high tensile strength.</title>
        <authorList>
            <person name="Kono N."/>
            <person name="Nakamura H."/>
            <person name="Ohtoshi R."/>
            <person name="Tomita M."/>
            <person name="Numata K."/>
            <person name="Arakawa K."/>
        </authorList>
    </citation>
    <scope>NUCLEOTIDE SEQUENCE [LARGE SCALE GENOMIC DNA]</scope>
</reference>
<comment type="caution">
    <text evidence="1">The sequence shown here is derived from an EMBL/GenBank/DDBJ whole genome shotgun (WGS) entry which is preliminary data.</text>
</comment>
<protein>
    <submittedName>
        <fullName evidence="1">Uncharacterized protein</fullName>
    </submittedName>
</protein>
<accession>A0A4C1VD17</accession>
<name>A0A4C1VD17_EUMVA</name>
<evidence type="ECO:0000313" key="1">
    <source>
        <dbReference type="EMBL" id="GBP35834.1"/>
    </source>
</evidence>
<organism evidence="1 2">
    <name type="scientific">Eumeta variegata</name>
    <name type="common">Bagworm moth</name>
    <name type="synonym">Eumeta japonica</name>
    <dbReference type="NCBI Taxonomy" id="151549"/>
    <lineage>
        <taxon>Eukaryota</taxon>
        <taxon>Metazoa</taxon>
        <taxon>Ecdysozoa</taxon>
        <taxon>Arthropoda</taxon>
        <taxon>Hexapoda</taxon>
        <taxon>Insecta</taxon>
        <taxon>Pterygota</taxon>
        <taxon>Neoptera</taxon>
        <taxon>Endopterygota</taxon>
        <taxon>Lepidoptera</taxon>
        <taxon>Glossata</taxon>
        <taxon>Ditrysia</taxon>
        <taxon>Tineoidea</taxon>
        <taxon>Psychidae</taxon>
        <taxon>Oiketicinae</taxon>
        <taxon>Eumeta</taxon>
    </lineage>
</organism>
<keyword evidence="2" id="KW-1185">Reference proteome</keyword>
<dbReference type="EMBL" id="BGZK01000310">
    <property type="protein sequence ID" value="GBP35834.1"/>
    <property type="molecule type" value="Genomic_DNA"/>
</dbReference>
<proteinExistence type="predicted"/>
<sequence>MLIEHVFDVLEEVVEEDEERPDTHVHFQHGVPHCHPHRQTSTCLERKIRGRLEPPNKLMQFRSYGIIKLDAMQRPRRLVTGRVCN</sequence>
<gene>
    <name evidence="1" type="ORF">EVAR_27754_1</name>
</gene>
<dbReference type="Proteomes" id="UP000299102">
    <property type="component" value="Unassembled WGS sequence"/>
</dbReference>
<dbReference type="AlphaFoldDB" id="A0A4C1VD17"/>
<evidence type="ECO:0000313" key="2">
    <source>
        <dbReference type="Proteomes" id="UP000299102"/>
    </source>
</evidence>